<keyword evidence="3" id="KW-0498">Mitosis</keyword>
<name>A0A183UFK4_TOXCA</name>
<evidence type="ECO:0000256" key="4">
    <source>
        <dbReference type="ARBA" id="ARBA00022786"/>
    </source>
</evidence>
<evidence type="ECO:0000313" key="9">
    <source>
        <dbReference type="EMBL" id="VDM38595.1"/>
    </source>
</evidence>
<organism evidence="10 11">
    <name type="scientific">Toxocara canis</name>
    <name type="common">Canine roundworm</name>
    <dbReference type="NCBI Taxonomy" id="6265"/>
    <lineage>
        <taxon>Eukaryota</taxon>
        <taxon>Metazoa</taxon>
        <taxon>Ecdysozoa</taxon>
        <taxon>Nematoda</taxon>
        <taxon>Chromadorea</taxon>
        <taxon>Rhabditida</taxon>
        <taxon>Spirurina</taxon>
        <taxon>Ascaridomorpha</taxon>
        <taxon>Ascaridoidea</taxon>
        <taxon>Toxocaridae</taxon>
        <taxon>Toxocara</taxon>
    </lineage>
</organism>
<accession>A0A183UFK4</accession>
<evidence type="ECO:0000256" key="2">
    <source>
        <dbReference type="ARBA" id="ARBA00022618"/>
    </source>
</evidence>
<keyword evidence="6" id="KW-0175">Coiled coil</keyword>
<feature type="compositionally biased region" description="Basic and acidic residues" evidence="7">
    <location>
        <begin position="458"/>
        <end position="470"/>
    </location>
</feature>
<dbReference type="InterPro" id="IPR024789">
    <property type="entry name" value="APC4"/>
</dbReference>
<dbReference type="InterPro" id="IPR024790">
    <property type="entry name" value="APC4_long_dom"/>
</dbReference>
<feature type="compositionally biased region" description="Polar residues" evidence="7">
    <location>
        <begin position="648"/>
        <end position="668"/>
    </location>
</feature>
<dbReference type="Proteomes" id="UP000050794">
    <property type="component" value="Unassembled WGS sequence"/>
</dbReference>
<evidence type="ECO:0000256" key="7">
    <source>
        <dbReference type="SAM" id="MobiDB-lite"/>
    </source>
</evidence>
<dbReference type="GO" id="GO:0005680">
    <property type="term" value="C:anaphase-promoting complex"/>
    <property type="evidence" value="ECO:0007669"/>
    <property type="project" value="InterPro"/>
</dbReference>
<dbReference type="PANTHER" id="PTHR13260">
    <property type="entry name" value="ANAPHASE PROMOTING COMPLEX SUBUNIT 4 APC4"/>
    <property type="match status" value="1"/>
</dbReference>
<feature type="region of interest" description="Disordered" evidence="7">
    <location>
        <begin position="645"/>
        <end position="682"/>
    </location>
</feature>
<feature type="domain" description="Anaphase-promoting complex subunit 4 long" evidence="8">
    <location>
        <begin position="187"/>
        <end position="387"/>
    </location>
</feature>
<reference evidence="11" key="1">
    <citation type="submission" date="2016-06" db="UniProtKB">
        <authorList>
            <consortium name="WormBaseParasite"/>
        </authorList>
    </citation>
    <scope>IDENTIFICATION</scope>
</reference>
<dbReference type="Pfam" id="PF12896">
    <property type="entry name" value="ANAPC4"/>
    <property type="match status" value="1"/>
</dbReference>
<dbReference type="PANTHER" id="PTHR13260:SF0">
    <property type="entry name" value="ANAPHASE-PROMOTING COMPLEX SUBUNIT 4"/>
    <property type="match status" value="1"/>
</dbReference>
<keyword evidence="4" id="KW-0833">Ubl conjugation pathway</keyword>
<reference evidence="9 10" key="2">
    <citation type="submission" date="2018-11" db="EMBL/GenBank/DDBJ databases">
        <authorList>
            <consortium name="Pathogen Informatics"/>
        </authorList>
    </citation>
    <scope>NUCLEOTIDE SEQUENCE [LARGE SCALE GENOMIC DNA]</scope>
</reference>
<dbReference type="AlphaFoldDB" id="A0A183UFK4"/>
<keyword evidence="10" id="KW-1185">Reference proteome</keyword>
<evidence type="ECO:0000256" key="1">
    <source>
        <dbReference type="ARBA" id="ARBA00016067"/>
    </source>
</evidence>
<keyword evidence="2" id="KW-0132">Cell division</keyword>
<sequence length="843" mass="94417">MLAVGMRDGNIHLLDTEKGFVRYSIKLKNAVCHMRWESLPYVVHDLNDDQTAGLVGELTRGLDKMNERTTENDHVKNLKEFCERAAFDSVVSTVMLVADEENVVHILAAGVLPVASIEPPSKCFVNSDPYSISVGDLIYSKRSERLYVVYSSMAQADTTSGQRAYGINTQIIQFDIDTLGCFKDGSIWKIAYRWLHLYYSLSYISETFTQMTVDWEEQSAAFESAFGAYGTEGGTNSPECSLADCLLNVILNGHSNAELLNFFRNSLTPAEWKKMNDWVDKGFSQLLERINGDLLCAAEMLQHHMKQFVSELECATAKNHLLPARVFDVNVYPYGGYLLEDREESELSTGLETAVTAADALAFKVVELSVVALKNRKDLSNFMRWLSQTPWLSSKRKSSDYSRNAARFDVDAVLEYITQTLGCTASLVASYSKEESPGLPVSDPFGVAIDTSSNSSTPHEENSKTAPAELDRLAEPIADADCERETPDHRTEYSFDKVKQYFGRFDQLKHPLDLSNNEWSTPELAHLVNGSRGSMTLSQCIRECVGTLDIIRAQILAKFSAIVETKSNVFLETLHSEGFEKFTFFPMDAPSAEYENDDAKKYMERINEEEPVGISCIGSEGRRHCIYASSGRLLSQVEYADEDDSETAKQLATPTSVRSGSSKGATKTSRSERRGSSSDSVRAAVNQPLKIDVPPDFEWLGGGVYYALIKVKRSQDEYVHLMKAFIGDKTLFVHEEASCIEHYSSLSLSCSRKLGVTLSECATRVRWFEIGGGDEQDEEEQTMENERNELNERKENIEVSVVSEMLRVDQFLWRTVVNQEGVIGNENHNVINRDTKLASLVKP</sequence>
<protein>
    <recommendedName>
        <fullName evidence="1">Anaphase-promoting complex subunit 4</fullName>
    </recommendedName>
</protein>
<evidence type="ECO:0000256" key="5">
    <source>
        <dbReference type="ARBA" id="ARBA00023306"/>
    </source>
</evidence>
<evidence type="ECO:0000256" key="6">
    <source>
        <dbReference type="SAM" id="Coils"/>
    </source>
</evidence>
<evidence type="ECO:0000259" key="8">
    <source>
        <dbReference type="Pfam" id="PF12896"/>
    </source>
</evidence>
<keyword evidence="5" id="KW-0131">Cell cycle</keyword>
<dbReference type="EMBL" id="UYWY01019650">
    <property type="protein sequence ID" value="VDM38595.1"/>
    <property type="molecule type" value="Genomic_DNA"/>
</dbReference>
<evidence type="ECO:0000313" key="11">
    <source>
        <dbReference type="WBParaSite" id="TCNE_0000727401-mRNA-1"/>
    </source>
</evidence>
<feature type="region of interest" description="Disordered" evidence="7">
    <location>
        <begin position="442"/>
        <end position="470"/>
    </location>
</feature>
<feature type="coiled-coil region" evidence="6">
    <location>
        <begin position="773"/>
        <end position="800"/>
    </location>
</feature>
<evidence type="ECO:0000256" key="3">
    <source>
        <dbReference type="ARBA" id="ARBA00022776"/>
    </source>
</evidence>
<dbReference type="WBParaSite" id="TCNE_0000727401-mRNA-1">
    <property type="protein sequence ID" value="TCNE_0000727401-mRNA-1"/>
    <property type="gene ID" value="TCNE_0000727401"/>
</dbReference>
<proteinExistence type="predicted"/>
<dbReference type="GO" id="GO:0051301">
    <property type="term" value="P:cell division"/>
    <property type="evidence" value="ECO:0007669"/>
    <property type="project" value="UniProtKB-KW"/>
</dbReference>
<dbReference type="GO" id="GO:0031145">
    <property type="term" value="P:anaphase-promoting complex-dependent catabolic process"/>
    <property type="evidence" value="ECO:0007669"/>
    <property type="project" value="InterPro"/>
</dbReference>
<evidence type="ECO:0000313" key="10">
    <source>
        <dbReference type="Proteomes" id="UP000050794"/>
    </source>
</evidence>
<dbReference type="GO" id="GO:0034399">
    <property type="term" value="C:nuclear periphery"/>
    <property type="evidence" value="ECO:0007669"/>
    <property type="project" value="TreeGrafter"/>
</dbReference>
<dbReference type="GO" id="GO:0070979">
    <property type="term" value="P:protein K11-linked ubiquitination"/>
    <property type="evidence" value="ECO:0007669"/>
    <property type="project" value="TreeGrafter"/>
</dbReference>
<gene>
    <name evidence="9" type="ORF">TCNE_LOCUS7274</name>
</gene>